<feature type="repeat" description="ANK" evidence="3">
    <location>
        <begin position="161"/>
        <end position="193"/>
    </location>
</feature>
<evidence type="ECO:0000313" key="4">
    <source>
        <dbReference type="EMBL" id="KAF9731964.1"/>
    </source>
</evidence>
<feature type="repeat" description="ANK" evidence="3">
    <location>
        <begin position="58"/>
        <end position="90"/>
    </location>
</feature>
<organism evidence="4 5">
    <name type="scientific">Paraphaeosphaeria minitans</name>
    <dbReference type="NCBI Taxonomy" id="565426"/>
    <lineage>
        <taxon>Eukaryota</taxon>
        <taxon>Fungi</taxon>
        <taxon>Dikarya</taxon>
        <taxon>Ascomycota</taxon>
        <taxon>Pezizomycotina</taxon>
        <taxon>Dothideomycetes</taxon>
        <taxon>Pleosporomycetidae</taxon>
        <taxon>Pleosporales</taxon>
        <taxon>Massarineae</taxon>
        <taxon>Didymosphaeriaceae</taxon>
        <taxon>Paraphaeosphaeria</taxon>
    </lineage>
</organism>
<feature type="repeat" description="ANK" evidence="3">
    <location>
        <begin position="1"/>
        <end position="23"/>
    </location>
</feature>
<comment type="caution">
    <text evidence="4">The sequence shown here is derived from an EMBL/GenBank/DDBJ whole genome shotgun (WGS) entry which is preliminary data.</text>
</comment>
<dbReference type="AlphaFoldDB" id="A0A9P6KMX5"/>
<protein>
    <submittedName>
        <fullName evidence="4">Ankyrin repeat protein</fullName>
    </submittedName>
</protein>
<dbReference type="Gene3D" id="1.25.40.20">
    <property type="entry name" value="Ankyrin repeat-containing domain"/>
    <property type="match status" value="2"/>
</dbReference>
<gene>
    <name evidence="4" type="ORF">PMIN01_09893</name>
</gene>
<feature type="repeat" description="ANK" evidence="3">
    <location>
        <begin position="228"/>
        <end position="260"/>
    </location>
</feature>
<reference evidence="4" key="1">
    <citation type="journal article" date="2020" name="Mol. Plant Microbe Interact.">
        <title>Genome Sequence of the Biocontrol Agent Coniothyrium minitans strain Conio (IMI 134523).</title>
        <authorList>
            <person name="Patel D."/>
            <person name="Shittu T.A."/>
            <person name="Baroncelli R."/>
            <person name="Muthumeenakshi S."/>
            <person name="Osborne T.H."/>
            <person name="Janganan T.K."/>
            <person name="Sreenivasaprasad S."/>
        </authorList>
    </citation>
    <scope>NUCLEOTIDE SEQUENCE</scope>
    <source>
        <strain evidence="4">Conio</strain>
    </source>
</reference>
<keyword evidence="1" id="KW-0677">Repeat</keyword>
<dbReference type="PANTHER" id="PTHR24171">
    <property type="entry name" value="ANKYRIN REPEAT DOMAIN-CONTAINING PROTEIN 39-RELATED"/>
    <property type="match status" value="1"/>
</dbReference>
<dbReference type="InterPro" id="IPR036770">
    <property type="entry name" value="Ankyrin_rpt-contain_sf"/>
</dbReference>
<dbReference type="SUPFAM" id="SSF48403">
    <property type="entry name" value="Ankyrin repeat"/>
    <property type="match status" value="1"/>
</dbReference>
<dbReference type="EMBL" id="WJXW01000011">
    <property type="protein sequence ID" value="KAF9731964.1"/>
    <property type="molecule type" value="Genomic_DNA"/>
</dbReference>
<name>A0A9P6KMX5_9PLEO</name>
<dbReference type="PROSITE" id="PS50088">
    <property type="entry name" value="ANK_REPEAT"/>
    <property type="match status" value="6"/>
</dbReference>
<keyword evidence="2 3" id="KW-0040">ANK repeat</keyword>
<evidence type="ECO:0000256" key="1">
    <source>
        <dbReference type="ARBA" id="ARBA00022737"/>
    </source>
</evidence>
<evidence type="ECO:0000313" key="5">
    <source>
        <dbReference type="Proteomes" id="UP000756921"/>
    </source>
</evidence>
<dbReference type="PROSITE" id="PS50297">
    <property type="entry name" value="ANK_REP_REGION"/>
    <property type="match status" value="5"/>
</dbReference>
<dbReference type="InterPro" id="IPR002110">
    <property type="entry name" value="Ankyrin_rpt"/>
</dbReference>
<evidence type="ECO:0000256" key="2">
    <source>
        <dbReference type="ARBA" id="ARBA00023043"/>
    </source>
</evidence>
<accession>A0A9P6KMX5</accession>
<dbReference type="SMART" id="SM00248">
    <property type="entry name" value="ANK"/>
    <property type="match status" value="7"/>
</dbReference>
<feature type="repeat" description="ANK" evidence="3">
    <location>
        <begin position="194"/>
        <end position="226"/>
    </location>
</feature>
<dbReference type="Proteomes" id="UP000756921">
    <property type="component" value="Unassembled WGS sequence"/>
</dbReference>
<dbReference type="Pfam" id="PF12796">
    <property type="entry name" value="Ank_2"/>
    <property type="match status" value="3"/>
</dbReference>
<sequence length="297" mass="32275">MKNRVEIVRALIGEGAKVNVKDKDRKTPLHLAAQDGRRDVVEALCQAPDIELDLSDKEGRSALHLASLNEKPAVLTLLSEKGAMIDRKDSKKRTAFLDAAAAGNIELLKTLRACGANINQQTPLHKWSALHCCVSRGRLKCLKALLAFPGGKLDIDIVNVDGRTPLHEAVRRSRTAIVKALADKGAAVDTRDSQKRTPFLDAAKAGKLDMVKKLREKGADVDQVSGVNGWSALHEAANKNYVEVARYLVGEGAKLDLKIKGGSRKGLTARGIAQKKKNKEVLELLGEHERVEAQRGV</sequence>
<evidence type="ECO:0000256" key="3">
    <source>
        <dbReference type="PROSITE-ProRule" id="PRU00023"/>
    </source>
</evidence>
<dbReference type="PANTHER" id="PTHR24171:SF10">
    <property type="entry name" value="ANKYRIN REPEAT DOMAIN-CONTAINING PROTEIN 29-LIKE"/>
    <property type="match status" value="1"/>
</dbReference>
<feature type="repeat" description="ANK" evidence="3">
    <location>
        <begin position="24"/>
        <end position="44"/>
    </location>
</feature>
<dbReference type="OrthoDB" id="21416at2759"/>
<proteinExistence type="predicted"/>
<keyword evidence="5" id="KW-1185">Reference proteome</keyword>